<dbReference type="Proteomes" id="UP000239485">
    <property type="component" value="Unassembled WGS sequence"/>
</dbReference>
<dbReference type="FunFam" id="2.40.30.10:FF:000131">
    <property type="entry name" value="NADPH-dependent ferric siderophore reductase"/>
    <property type="match status" value="1"/>
</dbReference>
<dbReference type="Pfam" id="PF08021">
    <property type="entry name" value="FAD_binding_9"/>
    <property type="match status" value="1"/>
</dbReference>
<dbReference type="RefSeq" id="WP_104431379.1">
    <property type="nucleotide sequence ID" value="NZ_PTJD01000002.1"/>
</dbReference>
<dbReference type="SUPFAM" id="SSF63380">
    <property type="entry name" value="Riboflavin synthase domain-like"/>
    <property type="match status" value="1"/>
</dbReference>
<name>A0A2S6IUF9_9ACTN</name>
<dbReference type="InterPro" id="IPR013113">
    <property type="entry name" value="SIP_FAD-bd"/>
</dbReference>
<dbReference type="InterPro" id="IPR017927">
    <property type="entry name" value="FAD-bd_FR_type"/>
</dbReference>
<gene>
    <name evidence="2" type="ORF">CLV92_10260</name>
</gene>
<dbReference type="InterPro" id="IPR007037">
    <property type="entry name" value="SIP_rossman_dom"/>
</dbReference>
<dbReference type="Gene3D" id="2.40.30.10">
    <property type="entry name" value="Translation factors"/>
    <property type="match status" value="1"/>
</dbReference>
<protein>
    <submittedName>
        <fullName evidence="2">NADPH-dependent ferric siderophore reductase</fullName>
    </submittedName>
</protein>
<dbReference type="PANTHER" id="PTHR30157:SF0">
    <property type="entry name" value="NADPH-DEPENDENT FERRIC-CHELATE REDUCTASE"/>
    <property type="match status" value="1"/>
</dbReference>
<comment type="caution">
    <text evidence="2">The sequence shown here is derived from an EMBL/GenBank/DDBJ whole genome shotgun (WGS) entry which is preliminary data.</text>
</comment>
<dbReference type="CDD" id="cd06193">
    <property type="entry name" value="siderophore_interacting"/>
    <property type="match status" value="1"/>
</dbReference>
<dbReference type="Gene3D" id="3.40.50.80">
    <property type="entry name" value="Nucleotide-binding domain of ferredoxin-NADP reductase (FNR) module"/>
    <property type="match status" value="1"/>
</dbReference>
<dbReference type="AlphaFoldDB" id="A0A2S6IUF9"/>
<dbReference type="OrthoDB" id="3211041at2"/>
<evidence type="ECO:0000259" key="1">
    <source>
        <dbReference type="PROSITE" id="PS51384"/>
    </source>
</evidence>
<dbReference type="Pfam" id="PF04954">
    <property type="entry name" value="SIP"/>
    <property type="match status" value="1"/>
</dbReference>
<evidence type="ECO:0000313" key="2">
    <source>
        <dbReference type="EMBL" id="PPK97910.1"/>
    </source>
</evidence>
<feature type="domain" description="FAD-binding FR-type" evidence="1">
    <location>
        <begin position="36"/>
        <end position="159"/>
    </location>
</feature>
<evidence type="ECO:0000313" key="3">
    <source>
        <dbReference type="Proteomes" id="UP000239485"/>
    </source>
</evidence>
<dbReference type="InterPro" id="IPR039261">
    <property type="entry name" value="FNR_nucleotide-bd"/>
</dbReference>
<dbReference type="PROSITE" id="PS51384">
    <property type="entry name" value="FAD_FR"/>
    <property type="match status" value="1"/>
</dbReference>
<dbReference type="InterPro" id="IPR017938">
    <property type="entry name" value="Riboflavin_synthase-like_b-brl"/>
</dbReference>
<dbReference type="PANTHER" id="PTHR30157">
    <property type="entry name" value="FERRIC REDUCTASE, NADPH-DEPENDENT"/>
    <property type="match status" value="1"/>
</dbReference>
<organism evidence="2 3">
    <name type="scientific">Kineococcus xinjiangensis</name>
    <dbReference type="NCBI Taxonomy" id="512762"/>
    <lineage>
        <taxon>Bacteria</taxon>
        <taxon>Bacillati</taxon>
        <taxon>Actinomycetota</taxon>
        <taxon>Actinomycetes</taxon>
        <taxon>Kineosporiales</taxon>
        <taxon>Kineosporiaceae</taxon>
        <taxon>Kineococcus</taxon>
    </lineage>
</organism>
<dbReference type="GO" id="GO:0016491">
    <property type="term" value="F:oxidoreductase activity"/>
    <property type="evidence" value="ECO:0007669"/>
    <property type="project" value="InterPro"/>
</dbReference>
<proteinExistence type="predicted"/>
<sequence length="307" mass="32912">MSAGDVLRQVAGQVAEAGGRIASAVTGTTGQSTKGGPTRRAVVLRAGRLTPHVVRVVLGGEFDDFEPRFTDSYVKLLFGVPGASYPDPLDMAAVRRDHPREEWPRPRTYTVRAFDAERGELTLDLVVHGDAGLAGPWAAAVRPGDVIHLLGPGGAFTPAPEADWHLLVGDDSALPAIAVILGKLPAGVPARVVVEVEGPEDEQPLPTAADALVRWVHRSAGGGRDALVRAARELPRPEGTPHAFLHGEADAVRQLRRWARLELGVPKELLSASGYWRCGRSDEDWRAEKQDWNRAVELDEQDASAAG</sequence>
<accession>A0A2S6IUF9</accession>
<dbReference type="InterPro" id="IPR039374">
    <property type="entry name" value="SIP_fam"/>
</dbReference>
<keyword evidence="3" id="KW-1185">Reference proteome</keyword>
<reference evidence="2 3" key="1">
    <citation type="submission" date="2018-02" db="EMBL/GenBank/DDBJ databases">
        <title>Genomic Encyclopedia of Archaeal and Bacterial Type Strains, Phase II (KMG-II): from individual species to whole genera.</title>
        <authorList>
            <person name="Goeker M."/>
        </authorList>
    </citation>
    <scope>NUCLEOTIDE SEQUENCE [LARGE SCALE GENOMIC DNA]</scope>
    <source>
        <strain evidence="2 3">DSM 22857</strain>
    </source>
</reference>
<dbReference type="EMBL" id="PTJD01000002">
    <property type="protein sequence ID" value="PPK97910.1"/>
    <property type="molecule type" value="Genomic_DNA"/>
</dbReference>